<dbReference type="PANTHER" id="PTHR10622:SF10">
    <property type="entry name" value="HET DOMAIN-CONTAINING PROTEIN"/>
    <property type="match status" value="1"/>
</dbReference>
<dbReference type="GeneID" id="92092921"/>
<comment type="caution">
    <text evidence="1">The sequence shown here is derived from an EMBL/GenBank/DDBJ whole genome shotgun (WGS) entry which is preliminary data.</text>
</comment>
<proteinExistence type="predicted"/>
<evidence type="ECO:0000313" key="2">
    <source>
        <dbReference type="Proteomes" id="UP001480595"/>
    </source>
</evidence>
<dbReference type="PANTHER" id="PTHR10622">
    <property type="entry name" value="HET DOMAIN-CONTAINING PROTEIN"/>
    <property type="match status" value="1"/>
</dbReference>
<name>A0ABR1UGG0_9PEZI</name>
<reference evidence="1 2" key="1">
    <citation type="submission" date="2023-01" db="EMBL/GenBank/DDBJ databases">
        <title>Analysis of 21 Apiospora genomes using comparative genomics revels a genus with tremendous synthesis potential of carbohydrate active enzymes and secondary metabolites.</title>
        <authorList>
            <person name="Sorensen T."/>
        </authorList>
    </citation>
    <scope>NUCLEOTIDE SEQUENCE [LARGE SCALE GENOMIC DNA]</scope>
    <source>
        <strain evidence="1 2">CBS 135458</strain>
    </source>
</reference>
<dbReference type="EMBL" id="JAQQWL010000009">
    <property type="protein sequence ID" value="KAK8058001.1"/>
    <property type="molecule type" value="Genomic_DNA"/>
</dbReference>
<organism evidence="1 2">
    <name type="scientific">Apiospora phragmitis</name>
    <dbReference type="NCBI Taxonomy" id="2905665"/>
    <lineage>
        <taxon>Eukaryota</taxon>
        <taxon>Fungi</taxon>
        <taxon>Dikarya</taxon>
        <taxon>Ascomycota</taxon>
        <taxon>Pezizomycotina</taxon>
        <taxon>Sordariomycetes</taxon>
        <taxon>Xylariomycetidae</taxon>
        <taxon>Amphisphaeriales</taxon>
        <taxon>Apiosporaceae</taxon>
        <taxon>Apiospora</taxon>
    </lineage>
</organism>
<accession>A0ABR1UGG0</accession>
<dbReference type="RefSeq" id="XP_066713447.1">
    <property type="nucleotide sequence ID" value="XM_066859858.1"/>
</dbReference>
<sequence length="561" mass="63908">MRLLDTRTLEIHEFPGDSDEEYAILSHRWGEEECTLQHMSMLDVASRKGYAKIKACCEQAAKDGLDWAWTSTAELSEALNSMFRWYQNAQVCYAYLDDVTSIEGLGDSLWLTRGWTLQELIAPKQVWFYSSSWEYLGSKVELAAQLQTFTGIEQSVLSTGRFGHVCVAHRMEWAARRTTTRIEDRAYCLMGIFDVNMPLIYGEGKKAFLRLQREIMKIHSDDQTLFAWGLTKHTRLYGEMIFESSSQKYGLFAASPADFAGGHEIHRTGSQQPLDLSVMYGNGLKGKFPVLYSSRTVDILILKSCAVRYQNEGFKTYVGIVMHKWSPGNWARAESLVLIPAKTTSMFEVKDMVIREPTPLPAVAQPTNIKLLRLPQRHNIREDHSIHVDDHFTEDHFGVDEVHCLPHATYSREERRISFPAGHKGPHAAIFFTPVHRMKPWSGYDGSFGHSKAEADFSFAIVVGLDISFEGTGTHAYAFVPILGSQTADADFHRIFRTNERLIRCCMTKEQLKRRLAEGGDVEFAQPYRHDHVDQLHRFTSWKTYMRGPEVVNGGETHSNS</sequence>
<keyword evidence="2" id="KW-1185">Reference proteome</keyword>
<dbReference type="Proteomes" id="UP001480595">
    <property type="component" value="Unassembled WGS sequence"/>
</dbReference>
<evidence type="ECO:0000313" key="1">
    <source>
        <dbReference type="EMBL" id="KAK8058001.1"/>
    </source>
</evidence>
<protein>
    <submittedName>
        <fullName evidence="1">HET-domain-containing protein</fullName>
    </submittedName>
</protein>
<gene>
    <name evidence="1" type="ORF">PG994_008449</name>
</gene>